<dbReference type="PANTHER" id="PTHR45228">
    <property type="entry name" value="CYCLIC DI-GMP PHOSPHODIESTERASE TM_0186-RELATED"/>
    <property type="match status" value="1"/>
</dbReference>
<dbReference type="PROSITE" id="PS51832">
    <property type="entry name" value="HD_GYP"/>
    <property type="match status" value="1"/>
</dbReference>
<evidence type="ECO:0000259" key="1">
    <source>
        <dbReference type="PROSITE" id="PS51832"/>
    </source>
</evidence>
<comment type="caution">
    <text evidence="2">The sequence shown here is derived from an EMBL/GenBank/DDBJ whole genome shotgun (WGS) entry which is preliminary data.</text>
</comment>
<accession>A0A2N8L003</accession>
<dbReference type="SMART" id="SM00471">
    <property type="entry name" value="HDc"/>
    <property type="match status" value="1"/>
</dbReference>
<feature type="domain" description="HD-GYP" evidence="1">
    <location>
        <begin position="166"/>
        <end position="375"/>
    </location>
</feature>
<keyword evidence="2" id="KW-0378">Hydrolase</keyword>
<dbReference type="Proteomes" id="UP000235916">
    <property type="component" value="Unassembled WGS sequence"/>
</dbReference>
<dbReference type="GO" id="GO:0008081">
    <property type="term" value="F:phosphoric diester hydrolase activity"/>
    <property type="evidence" value="ECO:0007669"/>
    <property type="project" value="UniProtKB-ARBA"/>
</dbReference>
<gene>
    <name evidence="2" type="ORF">C1O66_16745</name>
</gene>
<dbReference type="InterPro" id="IPR003018">
    <property type="entry name" value="GAF"/>
</dbReference>
<dbReference type="Gene3D" id="3.30.450.40">
    <property type="match status" value="1"/>
</dbReference>
<dbReference type="Pfam" id="PF13487">
    <property type="entry name" value="HD_5"/>
    <property type="match status" value="1"/>
</dbReference>
<evidence type="ECO:0000313" key="2">
    <source>
        <dbReference type="EMBL" id="PND39011.1"/>
    </source>
</evidence>
<dbReference type="InterPro" id="IPR052020">
    <property type="entry name" value="Cyclic_di-GMP/3'3'-cGAMP_PDE"/>
</dbReference>
<dbReference type="InterPro" id="IPR029016">
    <property type="entry name" value="GAF-like_dom_sf"/>
</dbReference>
<proteinExistence type="predicted"/>
<dbReference type="InterPro" id="IPR003607">
    <property type="entry name" value="HD/PDEase_dom"/>
</dbReference>
<organism evidence="2 3">
    <name type="scientific">Kinneretia aquatilis</name>
    <dbReference type="NCBI Taxonomy" id="2070761"/>
    <lineage>
        <taxon>Bacteria</taxon>
        <taxon>Pseudomonadati</taxon>
        <taxon>Pseudomonadota</taxon>
        <taxon>Betaproteobacteria</taxon>
        <taxon>Burkholderiales</taxon>
        <taxon>Sphaerotilaceae</taxon>
        <taxon>Roseateles</taxon>
    </lineage>
</organism>
<dbReference type="EMBL" id="POSP01000003">
    <property type="protein sequence ID" value="PND39011.1"/>
    <property type="molecule type" value="Genomic_DNA"/>
</dbReference>
<reference evidence="2 3" key="1">
    <citation type="submission" date="2018-01" db="EMBL/GenBank/DDBJ databases">
        <title>Draft genome sequence of Paucibacter aquatile CR182 isolated from freshwater of the Nakdong River.</title>
        <authorList>
            <person name="Choi A."/>
            <person name="Chung E.J."/>
        </authorList>
    </citation>
    <scope>NUCLEOTIDE SEQUENCE [LARGE SCALE GENOMIC DNA]</scope>
    <source>
        <strain evidence="2 3">CR182</strain>
    </source>
</reference>
<dbReference type="InterPro" id="IPR037522">
    <property type="entry name" value="HD_GYP_dom"/>
</dbReference>
<protein>
    <submittedName>
        <fullName evidence="2">Metal-dependent phosphohydrolase</fullName>
    </submittedName>
</protein>
<dbReference type="OrthoDB" id="9763857at2"/>
<keyword evidence="3" id="KW-1185">Reference proteome</keyword>
<sequence>MNLPPSTWALHQLEVEKSGLAGRLRSLHSIIQARFPAIGRMALALYDPVSDALKTFASSNEDGEALQRYEAVLAEVPSLLQLKNERRTRVVQDIEASFAHSSAHTAWLREQQYRSSYTLPIFSGHELAAFLFFDAKEANAFGPEVTGFLDIFADIVSQLYLLRLAAVNTLVGAVDIATGLARIRDVETGRHLERMAAYARLIAKALAPSHGLSDEQVEYVHLFAPLHDIGKVGIPDRILLKPGRLDAEEFAHMKRHVQIGLDLVEHMVADLGLQGDPAAQVMREVVGGHHERGDGSGYPLGLRLAEIPLVSRIIAVADVYDALSTERPYKPRWSEADCLAELQREVAAGRLDADCVAALAAAEVARADIRRRLAD</sequence>
<dbReference type="Pfam" id="PF01590">
    <property type="entry name" value="GAF"/>
    <property type="match status" value="1"/>
</dbReference>
<dbReference type="SUPFAM" id="SSF109604">
    <property type="entry name" value="HD-domain/PDEase-like"/>
    <property type="match status" value="1"/>
</dbReference>
<name>A0A2N8L003_9BURK</name>
<evidence type="ECO:0000313" key="3">
    <source>
        <dbReference type="Proteomes" id="UP000235916"/>
    </source>
</evidence>
<dbReference type="RefSeq" id="WP_102768928.1">
    <property type="nucleotide sequence ID" value="NZ_POSP01000003.1"/>
</dbReference>
<dbReference type="CDD" id="cd00077">
    <property type="entry name" value="HDc"/>
    <property type="match status" value="1"/>
</dbReference>
<dbReference type="SUPFAM" id="SSF55781">
    <property type="entry name" value="GAF domain-like"/>
    <property type="match status" value="1"/>
</dbReference>
<dbReference type="PANTHER" id="PTHR45228:SF1">
    <property type="entry name" value="CYCLIC DI-GMP PHOSPHODIESTERASE TM_0186"/>
    <property type="match status" value="1"/>
</dbReference>
<dbReference type="AlphaFoldDB" id="A0A2N8L003"/>
<dbReference type="Gene3D" id="1.10.3210.10">
    <property type="entry name" value="Hypothetical protein af1432"/>
    <property type="match status" value="1"/>
</dbReference>